<dbReference type="InterPro" id="IPR039682">
    <property type="entry name" value="Sec8/EXOC4"/>
</dbReference>
<keyword evidence="4" id="KW-0653">Protein transport</keyword>
<comment type="caution">
    <text evidence="7">The sequence shown here is derived from an EMBL/GenBank/DDBJ whole genome shotgun (WGS) entry which is preliminary data.</text>
</comment>
<gene>
    <name evidence="7" type="primary">Necator_chrI.g1133</name>
    <name evidence="7" type="ORF">RB195_005009</name>
</gene>
<reference evidence="7 8" key="1">
    <citation type="submission" date="2023-08" db="EMBL/GenBank/DDBJ databases">
        <title>A Necator americanus chromosomal reference genome.</title>
        <authorList>
            <person name="Ilik V."/>
            <person name="Petrzelkova K.J."/>
            <person name="Pardy F."/>
            <person name="Fuh T."/>
            <person name="Niatou-Singa F.S."/>
            <person name="Gouil Q."/>
            <person name="Baker L."/>
            <person name="Ritchie M.E."/>
            <person name="Jex A.R."/>
            <person name="Gazzola D."/>
            <person name="Li H."/>
            <person name="Toshio Fujiwara R."/>
            <person name="Zhan B."/>
            <person name="Aroian R.V."/>
            <person name="Pafco B."/>
            <person name="Schwarz E.M."/>
        </authorList>
    </citation>
    <scope>NUCLEOTIDE SEQUENCE [LARGE SCALE GENOMIC DNA]</scope>
    <source>
        <strain evidence="7 8">Aroian</strain>
        <tissue evidence="7">Whole animal</tissue>
    </source>
</reference>
<dbReference type="InterPro" id="IPR007191">
    <property type="entry name" value="Sec8_exocyst_N"/>
</dbReference>
<dbReference type="EMBL" id="JAVFWL010000001">
    <property type="protein sequence ID" value="KAK6727050.1"/>
    <property type="molecule type" value="Genomic_DNA"/>
</dbReference>
<comment type="similarity">
    <text evidence="1 4">Belongs to the SEC8 family.</text>
</comment>
<protein>
    <recommendedName>
        <fullName evidence="4">Exocyst complex component Sec8</fullName>
    </recommendedName>
</protein>
<evidence type="ECO:0000256" key="1">
    <source>
        <dbReference type="ARBA" id="ARBA00010470"/>
    </source>
</evidence>
<keyword evidence="2 4" id="KW-0813">Transport</keyword>
<evidence type="ECO:0000313" key="7">
    <source>
        <dbReference type="EMBL" id="KAK6727050.1"/>
    </source>
</evidence>
<sequence length="874" mass="98642">MSSSGGAPVPARRTLHAEKQSVGPSTGLLINVIRSLTTSVSEDQRELEKSRLQKGFQESETLIDKLVKSHQKDVEECLDSFRDVSTRISACRERIHNVRNALHTCKTHLECRRDDLKKLWLENSQQKHICELMAQLDELKEAPLKIDVLVNQGNYTDAAKITSTSRDLLNTRLAKIEGLSQLRTMIRDASDRLTEKIVDQIVDILVVDPFESHMFDLVQSMSEQRVMESEQCSRLHEKARRARSLDPVESRLKLVVAALSELGGGSVDIDRVMTLSRAQIDKQVAASVSLMRIRASIDENLAGDQTHLTQLVQMIVCQLESSRAAHKVLEKVYSDQSGTNIMKSYWEGAQNAVEALVSDHLDITPLAAKEPIDSKKPLFRFDSTAFASGTSTTDPSMQSPLVVCRPSAFNIVPMFPWLRKMMDAIEKETGESPCQLRRFVHSFVMELFVERVKAGLADRIENALRRSDNTRPRSNLNSKVLPSCERVLELCQEVHGLIVSMDLYADRFAALWLLVLTDYNKNVTDMYERTTKSLSEVDGVASRRKISAAWAADEDISRLLMSLPNWLTAATEATPSTPSVPNFESEKDIRQRNERESEILIGNLATQKKIDRAELLTDMGDVRALAALHESLRWFACEVRKLIATLPQHVKATLRGCMVQVRFKDGQITDNEPVLEAMEDCISRLDTISDTCLLMLHLELRVHCFFHLLPLARPRNVSVHEELDPEVVELGRDLQSFHQLLSSILSQPKLRYIFDGLGHLCAAIFIHSSQHMPRLSEAGKKRVCRNIWGVQQRLSQITSRREAELDRARAFFELLAHEPDRLLAQLPDRRSQFTPVEMGHLVALSVRSHPTLASQHGALEQRLAQLSALLKQPV</sequence>
<dbReference type="PANTHER" id="PTHR14146">
    <property type="entry name" value="EXOCYST COMPLEX COMPONENT 4"/>
    <property type="match status" value="1"/>
</dbReference>
<proteinExistence type="inferred from homology"/>
<evidence type="ECO:0000256" key="2">
    <source>
        <dbReference type="ARBA" id="ARBA00022448"/>
    </source>
</evidence>
<name>A0ABR1BP98_NECAM</name>
<dbReference type="PANTHER" id="PTHR14146:SF0">
    <property type="entry name" value="EXOCYST COMPLEX COMPONENT 4"/>
    <property type="match status" value="1"/>
</dbReference>
<dbReference type="Proteomes" id="UP001303046">
    <property type="component" value="Unassembled WGS sequence"/>
</dbReference>
<evidence type="ECO:0000259" key="6">
    <source>
        <dbReference type="Pfam" id="PF04048"/>
    </source>
</evidence>
<evidence type="ECO:0000256" key="3">
    <source>
        <dbReference type="ARBA" id="ARBA00022483"/>
    </source>
</evidence>
<keyword evidence="8" id="KW-1185">Reference proteome</keyword>
<dbReference type="Pfam" id="PF04048">
    <property type="entry name" value="Sec8_N"/>
    <property type="match status" value="1"/>
</dbReference>
<feature type="region of interest" description="Disordered" evidence="5">
    <location>
        <begin position="1"/>
        <end position="22"/>
    </location>
</feature>
<evidence type="ECO:0000313" key="8">
    <source>
        <dbReference type="Proteomes" id="UP001303046"/>
    </source>
</evidence>
<keyword evidence="3 4" id="KW-0268">Exocytosis</keyword>
<organism evidence="7 8">
    <name type="scientific">Necator americanus</name>
    <name type="common">Human hookworm</name>
    <dbReference type="NCBI Taxonomy" id="51031"/>
    <lineage>
        <taxon>Eukaryota</taxon>
        <taxon>Metazoa</taxon>
        <taxon>Ecdysozoa</taxon>
        <taxon>Nematoda</taxon>
        <taxon>Chromadorea</taxon>
        <taxon>Rhabditida</taxon>
        <taxon>Rhabditina</taxon>
        <taxon>Rhabditomorpha</taxon>
        <taxon>Strongyloidea</taxon>
        <taxon>Ancylostomatidae</taxon>
        <taxon>Bunostominae</taxon>
        <taxon>Necator</taxon>
    </lineage>
</organism>
<evidence type="ECO:0000256" key="5">
    <source>
        <dbReference type="SAM" id="MobiDB-lite"/>
    </source>
</evidence>
<accession>A0ABR1BP98</accession>
<feature type="domain" description="Exocyst complex component Sec8 N-terminal" evidence="6">
    <location>
        <begin position="56"/>
        <end position="147"/>
    </location>
</feature>
<evidence type="ECO:0000256" key="4">
    <source>
        <dbReference type="RuleBase" id="RU367079"/>
    </source>
</evidence>
<comment type="function">
    <text evidence="4">Component of the exocyst complex involved in the docking of exocytic vesicles with fusion sites on the plasma membrane.</text>
</comment>